<dbReference type="Proteomes" id="UP001328107">
    <property type="component" value="Unassembled WGS sequence"/>
</dbReference>
<feature type="domain" description="G-protein coupled receptors family 1 profile" evidence="6">
    <location>
        <begin position="29"/>
        <end position="122"/>
    </location>
</feature>
<dbReference type="InterPro" id="IPR019424">
    <property type="entry name" value="7TM_GPCR_Srsx"/>
</dbReference>
<dbReference type="PANTHER" id="PTHR23360:SF5">
    <property type="entry name" value="G-PROTEIN COUPLED RECEPTORS FAMILY 1 PROFILE DOMAIN-CONTAINING PROTEIN"/>
    <property type="match status" value="1"/>
</dbReference>
<dbReference type="InterPro" id="IPR017452">
    <property type="entry name" value="GPCR_Rhodpsn_7TM"/>
</dbReference>
<keyword evidence="2 5" id="KW-0812">Transmembrane</keyword>
<comment type="caution">
    <text evidence="7">The sequence shown here is derived from an EMBL/GenBank/DDBJ whole genome shotgun (WGS) entry which is preliminary data.</text>
</comment>
<feature type="transmembrane region" description="Helical" evidence="5">
    <location>
        <begin position="15"/>
        <end position="35"/>
    </location>
</feature>
<dbReference type="InterPro" id="IPR047130">
    <property type="entry name" value="7TM_GPCR_Srsx_nematod"/>
</dbReference>
<evidence type="ECO:0000256" key="5">
    <source>
        <dbReference type="SAM" id="Phobius"/>
    </source>
</evidence>
<dbReference type="GO" id="GO:0016020">
    <property type="term" value="C:membrane"/>
    <property type="evidence" value="ECO:0007669"/>
    <property type="project" value="UniProtKB-SubCell"/>
</dbReference>
<dbReference type="PROSITE" id="PS50262">
    <property type="entry name" value="G_PROTEIN_RECEP_F1_2"/>
    <property type="match status" value="1"/>
</dbReference>
<feature type="transmembrane region" description="Helical" evidence="5">
    <location>
        <begin position="80"/>
        <end position="106"/>
    </location>
</feature>
<sequence>MDGIDEYHWNMARSIVFVISLVCLIGQVANFMIALTTFKTKTLRSTCNILIAVGAIGDIFHQLGGFLSPLPMLFNVHLEISRLLCIVIMFLPEMGITVGCVCILLIGVDRMISVLFFAQYKT</sequence>
<dbReference type="AlphaFoldDB" id="A0AAN5CI09"/>
<keyword evidence="8" id="KW-1185">Reference proteome</keyword>
<keyword evidence="3 5" id="KW-1133">Transmembrane helix</keyword>
<organism evidence="7 8">
    <name type="scientific">Pristionchus mayeri</name>
    <dbReference type="NCBI Taxonomy" id="1317129"/>
    <lineage>
        <taxon>Eukaryota</taxon>
        <taxon>Metazoa</taxon>
        <taxon>Ecdysozoa</taxon>
        <taxon>Nematoda</taxon>
        <taxon>Chromadorea</taxon>
        <taxon>Rhabditida</taxon>
        <taxon>Rhabditina</taxon>
        <taxon>Diplogasteromorpha</taxon>
        <taxon>Diplogasteroidea</taxon>
        <taxon>Neodiplogasteridae</taxon>
        <taxon>Pristionchus</taxon>
    </lineage>
</organism>
<comment type="subcellular location">
    <subcellularLocation>
        <location evidence="1">Membrane</location>
    </subcellularLocation>
</comment>
<dbReference type="EMBL" id="BTRK01000004">
    <property type="protein sequence ID" value="GMR44792.1"/>
    <property type="molecule type" value="Genomic_DNA"/>
</dbReference>
<protein>
    <recommendedName>
        <fullName evidence="6">G-protein coupled receptors family 1 profile domain-containing protein</fullName>
    </recommendedName>
</protein>
<evidence type="ECO:0000256" key="2">
    <source>
        <dbReference type="ARBA" id="ARBA00022692"/>
    </source>
</evidence>
<feature type="transmembrane region" description="Helical" evidence="5">
    <location>
        <begin position="47"/>
        <end position="68"/>
    </location>
</feature>
<evidence type="ECO:0000313" key="8">
    <source>
        <dbReference type="Proteomes" id="UP001328107"/>
    </source>
</evidence>
<dbReference type="Pfam" id="PF10320">
    <property type="entry name" value="7TM_GPCR_Srsx"/>
    <property type="match status" value="1"/>
</dbReference>
<feature type="non-terminal residue" evidence="7">
    <location>
        <position position="122"/>
    </location>
</feature>
<evidence type="ECO:0000256" key="3">
    <source>
        <dbReference type="ARBA" id="ARBA00022989"/>
    </source>
</evidence>
<evidence type="ECO:0000256" key="1">
    <source>
        <dbReference type="ARBA" id="ARBA00004370"/>
    </source>
</evidence>
<accession>A0AAN5CI09</accession>
<dbReference type="CDD" id="cd00637">
    <property type="entry name" value="7tm_classA_rhodopsin-like"/>
    <property type="match status" value="1"/>
</dbReference>
<dbReference type="PANTHER" id="PTHR23360">
    <property type="entry name" value="G-PROTEIN COUPLED RECEPTORS FAMILY 1 PROFILE DOMAIN-CONTAINING PROTEIN-RELATED"/>
    <property type="match status" value="1"/>
</dbReference>
<evidence type="ECO:0000256" key="4">
    <source>
        <dbReference type="ARBA" id="ARBA00023136"/>
    </source>
</evidence>
<gene>
    <name evidence="7" type="ORF">PMAYCL1PPCAC_14987</name>
</gene>
<keyword evidence="4 5" id="KW-0472">Membrane</keyword>
<evidence type="ECO:0000259" key="6">
    <source>
        <dbReference type="PROSITE" id="PS50262"/>
    </source>
</evidence>
<dbReference type="SUPFAM" id="SSF81321">
    <property type="entry name" value="Family A G protein-coupled receptor-like"/>
    <property type="match status" value="1"/>
</dbReference>
<dbReference type="Gene3D" id="1.20.1070.10">
    <property type="entry name" value="Rhodopsin 7-helix transmembrane proteins"/>
    <property type="match status" value="1"/>
</dbReference>
<evidence type="ECO:0000313" key="7">
    <source>
        <dbReference type="EMBL" id="GMR44792.1"/>
    </source>
</evidence>
<reference evidence="8" key="1">
    <citation type="submission" date="2022-10" db="EMBL/GenBank/DDBJ databases">
        <title>Genome assembly of Pristionchus species.</title>
        <authorList>
            <person name="Yoshida K."/>
            <person name="Sommer R.J."/>
        </authorList>
    </citation>
    <scope>NUCLEOTIDE SEQUENCE [LARGE SCALE GENOMIC DNA]</scope>
    <source>
        <strain evidence="8">RS5460</strain>
    </source>
</reference>
<name>A0AAN5CI09_9BILA</name>
<proteinExistence type="predicted"/>